<dbReference type="PANTHER" id="PTHR30349:SF36">
    <property type="entry name" value="PROPHAGE INTEGRASE INTR-RELATED"/>
    <property type="match status" value="1"/>
</dbReference>
<accession>C3X7T8</accession>
<evidence type="ECO:0000313" key="8">
    <source>
        <dbReference type="Proteomes" id="UP000005089"/>
    </source>
</evidence>
<dbReference type="SUPFAM" id="SSF56349">
    <property type="entry name" value="DNA breaking-rejoining enzymes"/>
    <property type="match status" value="1"/>
</dbReference>
<dbReference type="GeneID" id="77135809"/>
<evidence type="ECO:0000313" key="7">
    <source>
        <dbReference type="EMBL" id="EEO29264.1"/>
    </source>
</evidence>
<evidence type="ECO:0000256" key="4">
    <source>
        <dbReference type="PROSITE-ProRule" id="PRU01248"/>
    </source>
</evidence>
<dbReference type="PANTHER" id="PTHR30349">
    <property type="entry name" value="PHAGE INTEGRASE-RELATED"/>
    <property type="match status" value="1"/>
</dbReference>
<sequence>MGGKRERSGVVAVSETSIQITFTFKGVLCRERLKLKPTAANLKRAELHRAAILHAISIGTFDYSVTFPDSPRRFKFSEEKGDGHFLEDWLQTWLDRQKPHIKTSTWDGYRKIVYNVLIPEIGKIYLSDLRRNHVRKMCDKMTSVTNKRLSNIQSVLRSSLQNALDDDILDANPLYGWRYKRAEAPKPNDHVDPFNKEEQASIIAACKDRLIKNLFQAALWSGLRTNELVALNWDDIDLKRGVIRIWKGKTQAAKVAETPKTKRSVREVKILLPARKALLDQKKLTFSPDKNSPVFINPNTGDAWTGDQQIRNAWMSILEIANIRYRNPYQTRHTYASMMLSAGETPVWLAGQMGHTDVNMIYKIYARWIPDAAPNAGQRAVEIFG</sequence>
<keyword evidence="1" id="KW-0229">DNA integration</keyword>
<organism evidence="7 8">
    <name type="scientific">Oxalobacter formigenes OXCC13</name>
    <dbReference type="NCBI Taxonomy" id="556269"/>
    <lineage>
        <taxon>Bacteria</taxon>
        <taxon>Pseudomonadati</taxon>
        <taxon>Pseudomonadota</taxon>
        <taxon>Betaproteobacteria</taxon>
        <taxon>Burkholderiales</taxon>
        <taxon>Oxalobacteraceae</taxon>
        <taxon>Oxalobacter</taxon>
    </lineage>
</organism>
<dbReference type="Pfam" id="PF12167">
    <property type="entry name" value="Arm-DNA-bind_2"/>
    <property type="match status" value="1"/>
</dbReference>
<dbReference type="InterPro" id="IPR004107">
    <property type="entry name" value="Integrase_SAM-like_N"/>
</dbReference>
<dbReference type="Gene3D" id="1.10.150.130">
    <property type="match status" value="1"/>
</dbReference>
<dbReference type="InterPro" id="IPR044068">
    <property type="entry name" value="CB"/>
</dbReference>
<evidence type="ECO:0000259" key="6">
    <source>
        <dbReference type="PROSITE" id="PS51900"/>
    </source>
</evidence>
<evidence type="ECO:0000259" key="5">
    <source>
        <dbReference type="PROSITE" id="PS51898"/>
    </source>
</evidence>
<dbReference type="InterPro" id="IPR010998">
    <property type="entry name" value="Integrase_recombinase_N"/>
</dbReference>
<dbReference type="EMBL" id="GG658170">
    <property type="protein sequence ID" value="EEO29264.1"/>
    <property type="molecule type" value="Genomic_DNA"/>
</dbReference>
<dbReference type="RefSeq" id="WP_005879620.1">
    <property type="nucleotide sequence ID" value="NZ_CP019430.1"/>
</dbReference>
<keyword evidence="3" id="KW-0233">DNA recombination</keyword>
<dbReference type="InterPro" id="IPR011010">
    <property type="entry name" value="DNA_brk_join_enz"/>
</dbReference>
<dbReference type="Gene3D" id="1.10.443.10">
    <property type="entry name" value="Intergrase catalytic core"/>
    <property type="match status" value="1"/>
</dbReference>
<feature type="domain" description="Tyr recombinase" evidence="5">
    <location>
        <begin position="189"/>
        <end position="378"/>
    </location>
</feature>
<dbReference type="STRING" id="847.BRW83_1984"/>
<dbReference type="Pfam" id="PF00589">
    <property type="entry name" value="Phage_integrase"/>
    <property type="match status" value="1"/>
</dbReference>
<gene>
    <name evidence="7" type="ORF">OFBG_00292</name>
</gene>
<dbReference type="AlphaFoldDB" id="C3X7T8"/>
<dbReference type="PROSITE" id="PS51900">
    <property type="entry name" value="CB"/>
    <property type="match status" value="1"/>
</dbReference>
<dbReference type="InterPro" id="IPR022000">
    <property type="entry name" value="Min27-like_integrase_DNA_bind"/>
</dbReference>
<dbReference type="Proteomes" id="UP000005089">
    <property type="component" value="Unassembled WGS sequence"/>
</dbReference>
<keyword evidence="2 4" id="KW-0238">DNA-binding</keyword>
<evidence type="ECO:0000256" key="2">
    <source>
        <dbReference type="ARBA" id="ARBA00023125"/>
    </source>
</evidence>
<dbReference type="eggNOG" id="COG0582">
    <property type="taxonomic scope" value="Bacteria"/>
</dbReference>
<dbReference type="PROSITE" id="PS51898">
    <property type="entry name" value="TYR_RECOMBINASE"/>
    <property type="match status" value="1"/>
</dbReference>
<dbReference type="HOGENOM" id="CLU_027562_8_2_4"/>
<evidence type="ECO:0000256" key="3">
    <source>
        <dbReference type="ARBA" id="ARBA00023172"/>
    </source>
</evidence>
<evidence type="ECO:0000256" key="1">
    <source>
        <dbReference type="ARBA" id="ARBA00022908"/>
    </source>
</evidence>
<dbReference type="CDD" id="cd01189">
    <property type="entry name" value="INT_ICEBs1_C_like"/>
    <property type="match status" value="1"/>
</dbReference>
<dbReference type="InterPro" id="IPR002104">
    <property type="entry name" value="Integrase_catalytic"/>
</dbReference>
<dbReference type="GO" id="GO:0006310">
    <property type="term" value="P:DNA recombination"/>
    <property type="evidence" value="ECO:0007669"/>
    <property type="project" value="UniProtKB-KW"/>
</dbReference>
<proteinExistence type="predicted"/>
<dbReference type="InterPro" id="IPR013762">
    <property type="entry name" value="Integrase-like_cat_sf"/>
</dbReference>
<dbReference type="Pfam" id="PF14659">
    <property type="entry name" value="Phage_int_SAM_3"/>
    <property type="match status" value="1"/>
</dbReference>
<dbReference type="OrthoDB" id="5391994at2"/>
<dbReference type="GO" id="GO:0015074">
    <property type="term" value="P:DNA integration"/>
    <property type="evidence" value="ECO:0007669"/>
    <property type="project" value="UniProtKB-KW"/>
</dbReference>
<dbReference type="GO" id="GO:0003677">
    <property type="term" value="F:DNA binding"/>
    <property type="evidence" value="ECO:0007669"/>
    <property type="project" value="UniProtKB-UniRule"/>
</dbReference>
<dbReference type="InterPro" id="IPR050090">
    <property type="entry name" value="Tyrosine_recombinase_XerCD"/>
</dbReference>
<keyword evidence="8" id="KW-1185">Reference proteome</keyword>
<feature type="domain" description="Core-binding (CB)" evidence="6">
    <location>
        <begin position="84"/>
        <end position="164"/>
    </location>
</feature>
<reference evidence="7 8" key="1">
    <citation type="submission" date="2009-02" db="EMBL/GenBank/DDBJ databases">
        <title>The Genome Sequence of Oxalobacter formigenes OXCC13.</title>
        <authorList>
            <consortium name="The Broad Institute Genome Sequencing Platform"/>
            <person name="Ward D."/>
            <person name="Young S.K."/>
            <person name="Kodira C.D."/>
            <person name="Zeng Q."/>
            <person name="Koehrsen M."/>
            <person name="Alvarado L."/>
            <person name="Berlin A."/>
            <person name="Borenstein D."/>
            <person name="Chen Z."/>
            <person name="Engels R."/>
            <person name="Freedman E."/>
            <person name="Gellesch M."/>
            <person name="Goldberg J."/>
            <person name="Griggs A."/>
            <person name="Gujja S."/>
            <person name="Heiman D."/>
            <person name="Hepburn T."/>
            <person name="Howarth C."/>
            <person name="Jen D."/>
            <person name="Larson L."/>
            <person name="Lewis B."/>
            <person name="Mehta T."/>
            <person name="Park D."/>
            <person name="Pearson M."/>
            <person name="Roberts A."/>
            <person name="Saif S."/>
            <person name="Shea T."/>
            <person name="Shenoy N."/>
            <person name="Sisk P."/>
            <person name="Stolte C."/>
            <person name="Sykes S."/>
            <person name="Walk T."/>
            <person name="White J."/>
            <person name="Yandava C."/>
            <person name="Allison M.J."/>
            <person name="Lander E."/>
            <person name="Nusbaum C."/>
            <person name="Galagan J."/>
            <person name="Birren B."/>
        </authorList>
    </citation>
    <scope>NUCLEOTIDE SEQUENCE [LARGE SCALE GENOMIC DNA]</scope>
    <source>
        <strain evidence="7 8">OXCC13</strain>
    </source>
</reference>
<protein>
    <submittedName>
        <fullName evidence="7">Site-specific recombinase, phage integrase family</fullName>
    </submittedName>
</protein>
<name>C3X7T8_OXAFO</name>